<dbReference type="EMBL" id="CP020909">
    <property type="protein sequence ID" value="ARQ12815.1"/>
    <property type="molecule type" value="Genomic_DNA"/>
</dbReference>
<accession>A0AAN1BK93</accession>
<dbReference type="AlphaFoldDB" id="A0AAN1BK93"/>
<dbReference type="Proteomes" id="UP000194159">
    <property type="component" value="Plasmid pRetNXC12c"/>
</dbReference>
<dbReference type="Gene3D" id="2.30.110.10">
    <property type="entry name" value="Electron Transport, Fmn-binding Protein, Chain A"/>
    <property type="match status" value="1"/>
</dbReference>
<evidence type="ECO:0000313" key="1">
    <source>
        <dbReference type="EMBL" id="ARQ12815.1"/>
    </source>
</evidence>
<geneLocation type="plasmid" evidence="2">
    <name>pretnxc12c</name>
</geneLocation>
<protein>
    <submittedName>
        <fullName evidence="1">Pyridoxamine 5'-phosphate oxidase-like protein</fullName>
    </submittedName>
</protein>
<dbReference type="InterPro" id="IPR012349">
    <property type="entry name" value="Split_barrel_FMN-bd"/>
</dbReference>
<gene>
    <name evidence="1" type="ORF">NXC12_PC00175</name>
</gene>
<sequence>MIFQAVQPVRRLYSASRKPAFLNECARHAENPKSLLRRPRAQWGMVMRLDDRLLDFFNRPLMCIIAVADEAGRPSAGRGVGFHLLEDRETVDVIFSAWQWPRLEPCIRATKRIAATFVSPADYVGFQLKGAAAMRETEEPDLDRADRFMTLATDALESLGVPRRLIGPWLTARDARVARLAISEIYVQTPGPLAGMLAGERSGAGSR</sequence>
<evidence type="ECO:0000313" key="2">
    <source>
        <dbReference type="Proteomes" id="UP000194159"/>
    </source>
</evidence>
<keyword evidence="1" id="KW-0614">Plasmid</keyword>
<dbReference type="SUPFAM" id="SSF50475">
    <property type="entry name" value="FMN-binding split barrel"/>
    <property type="match status" value="1"/>
</dbReference>
<organism evidence="1 2">
    <name type="scientific">Rhizobium etli</name>
    <dbReference type="NCBI Taxonomy" id="29449"/>
    <lineage>
        <taxon>Bacteria</taxon>
        <taxon>Pseudomonadati</taxon>
        <taxon>Pseudomonadota</taxon>
        <taxon>Alphaproteobacteria</taxon>
        <taxon>Hyphomicrobiales</taxon>
        <taxon>Rhizobiaceae</taxon>
        <taxon>Rhizobium/Agrobacterium group</taxon>
        <taxon>Rhizobium</taxon>
    </lineage>
</organism>
<proteinExistence type="predicted"/>
<name>A0AAN1BK93_RHIET</name>
<reference evidence="1 2" key="1">
    <citation type="submission" date="2017-04" db="EMBL/GenBank/DDBJ databases">
        <title>Complete genome sequences of Rhizobium genomic linages associated to common bean (phaseolus vulgaris).</title>
        <authorList>
            <person name="Santamaria R.I."/>
            <person name="Bustos P."/>
            <person name="Perez-Carrascal O."/>
            <person name="Martinez-Flores I."/>
            <person name="Juarez S."/>
            <person name="Lozano L."/>
            <person name="Miranda F."/>
            <person name="Vinuesa P."/>
            <person name="Martinez-Romero E."/>
            <person name="Cevallos M.A."/>
            <person name="Romero D."/>
            <person name="Davila G."/>
            <person name="Gonzalez V."/>
        </authorList>
    </citation>
    <scope>NUCLEOTIDE SEQUENCE [LARGE SCALE GENOMIC DNA]</scope>
    <source>
        <strain evidence="1 2">NXC12</strain>
        <plasmid evidence="2">pretnxc12c</plasmid>
    </source>
</reference>